<sequence length="950" mass="103140">MKPPEDIWDRSPLEQEPFLSSFQVRRFAGSRRGDNWFARLAKEIQKDSSQRPAAVQWSKLAFATEPEGKTSRTSNARPSPKELSVFIEVFVRFYWALFNDDDEGALNFLNGERRKRHCGYQAKLPRKEPRATHQAGGTSQPPHPNNASNGPAPEPWRSGGSRGTRRGRGPRGGILGEAEAATDKSKDAADGPHGAAVVGGTGGNKEAPWQSGDSEQAAEMVPIVAETLGPSSDVAICDAHAAMDVPEEDKGVVVFRGDTDVAAFVDNHSHPHAGESLTSPPREEEVSDNHEAMEASPAPTAVSRTTPSDISGTTAVEVTDQDAETTEVSAKPRKPRWKKARKEASQQPSRQRQPRAASNQERLSQLAKGELEYHSKVKRGLADDLEDLIPTPGDRQQSATAPPTRRTKKSKLRAPSEDRDDPMSPSEAGGRTDPTSESVSAPLPSRSQDIPEASNDAKRSRRKKRHASRKERKIPGVDPSIRPSKRQRLKESEANPTGALDDTTPQEERRTKKHTTAYTQVDGDPPAPSPATVPPGHGNGPDTAPSQPFTEGVTSSETYPEVSPARTIAKLPRLPSVRPGLPGLGAPSSRPARLGIPATLVEMDGIISGAAKDAEVRLKNTEINIDEWTPDLEAQDAPPDSDDEEEIPLCQVVSSRREVQDTAASPSVCESDLEEHKEEPLNLDIMLVSADQCTLPDASPPSPPGPSSPTVANASPALLPLPASTSPLSLACVQAGSPPPVTQNLVGTRVPRPVPPPVPQKKPLTARPTIWAKSRQEVCESFDWFRSYQSGVYHANDLVKGYLLSAFSASRDLFARDGRLIISHGGGKAESMHSAKGQATLLKASDQEEGDKSVRALLRTYKMGRPVALLIDDRYALFPYDLSSKPDCTYVVLGFYHIAHAWAERQPADNNIGFVVRYKFAFEWCDKQPEPWWVKQDESASLETCSIPAP</sequence>
<feature type="compositionally biased region" description="Basic residues" evidence="1">
    <location>
        <begin position="331"/>
        <end position="341"/>
    </location>
</feature>
<feature type="compositionally biased region" description="Low complexity" evidence="1">
    <location>
        <begin position="345"/>
        <end position="358"/>
    </location>
</feature>
<feature type="compositionally biased region" description="Polar residues" evidence="1">
    <location>
        <begin position="135"/>
        <end position="149"/>
    </location>
</feature>
<dbReference type="OrthoDB" id="2163491at2759"/>
<reference evidence="2 3" key="1">
    <citation type="journal article" date="2015" name="Sci. Rep.">
        <title>Chromosome-level genome map provides insights into diverse defense mechanisms in the medicinal fungus Ganoderma sinense.</title>
        <authorList>
            <person name="Zhu Y."/>
            <person name="Xu J."/>
            <person name="Sun C."/>
            <person name="Zhou S."/>
            <person name="Xu H."/>
            <person name="Nelson D.R."/>
            <person name="Qian J."/>
            <person name="Song J."/>
            <person name="Luo H."/>
            <person name="Xiang L."/>
            <person name="Li Y."/>
            <person name="Xu Z."/>
            <person name="Ji A."/>
            <person name="Wang L."/>
            <person name="Lu S."/>
            <person name="Hayward A."/>
            <person name="Sun W."/>
            <person name="Li X."/>
            <person name="Schwartz D.C."/>
            <person name="Wang Y."/>
            <person name="Chen S."/>
        </authorList>
    </citation>
    <scope>NUCLEOTIDE SEQUENCE [LARGE SCALE GENOMIC DNA]</scope>
    <source>
        <strain evidence="2 3">ZZ0214-1</strain>
    </source>
</reference>
<feature type="compositionally biased region" description="Polar residues" evidence="1">
    <location>
        <begin position="544"/>
        <end position="558"/>
    </location>
</feature>
<proteinExistence type="predicted"/>
<feature type="region of interest" description="Disordered" evidence="1">
    <location>
        <begin position="742"/>
        <end position="765"/>
    </location>
</feature>
<feature type="region of interest" description="Disordered" evidence="1">
    <location>
        <begin position="656"/>
        <end position="676"/>
    </location>
</feature>
<evidence type="ECO:0000313" key="2">
    <source>
        <dbReference type="EMBL" id="PIL35902.1"/>
    </source>
</evidence>
<feature type="region of interest" description="Disordered" evidence="1">
    <location>
        <begin position="119"/>
        <end position="216"/>
    </location>
</feature>
<accession>A0A2G8SQ79</accession>
<dbReference type="STRING" id="1077348.A0A2G8SQ79"/>
<keyword evidence="3" id="KW-1185">Reference proteome</keyword>
<comment type="caution">
    <text evidence="2">The sequence shown here is derived from an EMBL/GenBank/DDBJ whole genome shotgun (WGS) entry which is preliminary data.</text>
</comment>
<gene>
    <name evidence="2" type="ORF">GSI_01562</name>
</gene>
<evidence type="ECO:0000313" key="3">
    <source>
        <dbReference type="Proteomes" id="UP000230002"/>
    </source>
</evidence>
<name>A0A2G8SQ79_9APHY</name>
<feature type="compositionally biased region" description="Basic and acidic residues" evidence="1">
    <location>
        <begin position="281"/>
        <end position="293"/>
    </location>
</feature>
<feature type="compositionally biased region" description="Basic and acidic residues" evidence="1">
    <location>
        <begin position="181"/>
        <end position="190"/>
    </location>
</feature>
<dbReference type="AlphaFoldDB" id="A0A2G8SQ79"/>
<evidence type="ECO:0000256" key="1">
    <source>
        <dbReference type="SAM" id="MobiDB-lite"/>
    </source>
</evidence>
<feature type="region of interest" description="Disordered" evidence="1">
    <location>
        <begin position="693"/>
        <end position="718"/>
    </location>
</feature>
<feature type="compositionally biased region" description="Basic residues" evidence="1">
    <location>
        <begin position="459"/>
        <end position="472"/>
    </location>
</feature>
<protein>
    <submittedName>
        <fullName evidence="2">Uncharacterized protein</fullName>
    </submittedName>
</protein>
<feature type="compositionally biased region" description="Polar residues" evidence="1">
    <location>
        <begin position="302"/>
        <end position="316"/>
    </location>
</feature>
<feature type="compositionally biased region" description="Pro residues" evidence="1">
    <location>
        <begin position="698"/>
        <end position="707"/>
    </location>
</feature>
<organism evidence="2 3">
    <name type="scientific">Ganoderma sinense ZZ0214-1</name>
    <dbReference type="NCBI Taxonomy" id="1077348"/>
    <lineage>
        <taxon>Eukaryota</taxon>
        <taxon>Fungi</taxon>
        <taxon>Dikarya</taxon>
        <taxon>Basidiomycota</taxon>
        <taxon>Agaricomycotina</taxon>
        <taxon>Agaricomycetes</taxon>
        <taxon>Polyporales</taxon>
        <taxon>Polyporaceae</taxon>
        <taxon>Ganoderma</taxon>
    </lineage>
</organism>
<dbReference type="EMBL" id="AYKW01000002">
    <property type="protein sequence ID" value="PIL35902.1"/>
    <property type="molecule type" value="Genomic_DNA"/>
</dbReference>
<feature type="region of interest" description="Disordered" evidence="1">
    <location>
        <begin position="265"/>
        <end position="592"/>
    </location>
</feature>
<dbReference type="Proteomes" id="UP000230002">
    <property type="component" value="Unassembled WGS sequence"/>
</dbReference>